<organism evidence="1 2">
    <name type="scientific">Paenibacillus polymyxa</name>
    <name type="common">Bacillus polymyxa</name>
    <dbReference type="NCBI Taxonomy" id="1406"/>
    <lineage>
        <taxon>Bacteria</taxon>
        <taxon>Bacillati</taxon>
        <taxon>Bacillota</taxon>
        <taxon>Bacilli</taxon>
        <taxon>Bacillales</taxon>
        <taxon>Paenibacillaceae</taxon>
        <taxon>Paenibacillus</taxon>
    </lineage>
</organism>
<evidence type="ECO:0000313" key="2">
    <source>
        <dbReference type="Proteomes" id="UP000254400"/>
    </source>
</evidence>
<dbReference type="EMBL" id="UGSC01000001">
    <property type="protein sequence ID" value="SUA70295.1"/>
    <property type="molecule type" value="Genomic_DNA"/>
</dbReference>
<gene>
    <name evidence="1" type="ORF">NCTC10343_03166</name>
</gene>
<sequence>MSKFDLWEHGIDSWTGYFIIEALSAVGKNSPLYQKGYDPSSMEAKLIINGVDLPLAKVFEHIGGQFEDMVKKRAEGMIEDKLDKDFMDSLRSISRLTDELEDKLKIKINNILSE</sequence>
<dbReference type="RefSeq" id="WP_019687688.1">
    <property type="nucleotide sequence ID" value="NZ_CP036496.1"/>
</dbReference>
<dbReference type="AlphaFoldDB" id="A0A378XZB6"/>
<dbReference type="GeneID" id="93346519"/>
<protein>
    <submittedName>
        <fullName evidence="1">Uncharacterized protein</fullName>
    </submittedName>
</protein>
<proteinExistence type="predicted"/>
<dbReference type="Proteomes" id="UP000254400">
    <property type="component" value="Unassembled WGS sequence"/>
</dbReference>
<accession>A0A378XZB6</accession>
<reference evidence="1 2" key="1">
    <citation type="submission" date="2018-06" db="EMBL/GenBank/DDBJ databases">
        <authorList>
            <consortium name="Pathogen Informatics"/>
            <person name="Doyle S."/>
        </authorList>
    </citation>
    <scope>NUCLEOTIDE SEQUENCE [LARGE SCALE GENOMIC DNA]</scope>
    <source>
        <strain evidence="1 2">NCTC10343</strain>
    </source>
</reference>
<name>A0A378XZB6_PAEPO</name>
<evidence type="ECO:0000313" key="1">
    <source>
        <dbReference type="EMBL" id="SUA70295.1"/>
    </source>
</evidence>